<evidence type="ECO:0000313" key="1">
    <source>
        <dbReference type="EMBL" id="KAI4312270.1"/>
    </source>
</evidence>
<sequence>MEKKATSVLMNKYELGRLLGHGTFAKVYHARNLKTGENVAIKIIDKEKVLQIGLIDQIKREISTMRLVRHPNVVRLYEVMASKTKIYFAMELVRGGELFDKVARGKLKEDAARKYFQQLIGAVDFCHSRGVYHRDLKPENLLVDEYGNLKVTDFGLSALLESRRQDGLLHTTCGTPAYVAPEVISRKGYDGAKADIWSCGVVLFVLMAGYLPFHDSNLMEMYRKIMRGSFRCPPWFPQDVRKLVTSLLDPNPETRITIEKVMEYPWFRKGFKRFEDPKLSRTSSTVSLSDVRDAFATPDTEKQDGTSLKVSRSASFNAFDLISLSQGFDLSGLFEKDSSEKMEARFTSTKSASALVTRLEEMASAEQSFRVERGDDGVVRLQGSKEGRKGQLGIDAEIIEVTPSFSILELKKTAGDTLEYKEFCDQALKPSLKDVARAWQESLPTVPEAQPV</sequence>
<reference evidence="2" key="1">
    <citation type="journal article" date="2023" name="Front. Plant Sci.">
        <title>Chromosomal-level genome assembly of Melastoma candidum provides insights into trichome evolution.</title>
        <authorList>
            <person name="Zhong Y."/>
            <person name="Wu W."/>
            <person name="Sun C."/>
            <person name="Zou P."/>
            <person name="Liu Y."/>
            <person name="Dai S."/>
            <person name="Zhou R."/>
        </authorList>
    </citation>
    <scope>NUCLEOTIDE SEQUENCE [LARGE SCALE GENOMIC DNA]</scope>
</reference>
<gene>
    <name evidence="1" type="ORF">MLD38_037097</name>
</gene>
<accession>A0ACB9LLP9</accession>
<proteinExistence type="predicted"/>
<comment type="caution">
    <text evidence="1">The sequence shown here is derived from an EMBL/GenBank/DDBJ whole genome shotgun (WGS) entry which is preliminary data.</text>
</comment>
<organism evidence="1 2">
    <name type="scientific">Melastoma candidum</name>
    <dbReference type="NCBI Taxonomy" id="119954"/>
    <lineage>
        <taxon>Eukaryota</taxon>
        <taxon>Viridiplantae</taxon>
        <taxon>Streptophyta</taxon>
        <taxon>Embryophyta</taxon>
        <taxon>Tracheophyta</taxon>
        <taxon>Spermatophyta</taxon>
        <taxon>Magnoliopsida</taxon>
        <taxon>eudicotyledons</taxon>
        <taxon>Gunneridae</taxon>
        <taxon>Pentapetalae</taxon>
        <taxon>rosids</taxon>
        <taxon>malvids</taxon>
        <taxon>Myrtales</taxon>
        <taxon>Melastomataceae</taxon>
        <taxon>Melastomatoideae</taxon>
        <taxon>Melastomateae</taxon>
        <taxon>Melastoma</taxon>
    </lineage>
</organism>
<dbReference type="Proteomes" id="UP001057402">
    <property type="component" value="Chromosome 11"/>
</dbReference>
<keyword evidence="2" id="KW-1185">Reference proteome</keyword>
<dbReference type="EMBL" id="CM042890">
    <property type="protein sequence ID" value="KAI4312270.1"/>
    <property type="molecule type" value="Genomic_DNA"/>
</dbReference>
<evidence type="ECO:0000313" key="2">
    <source>
        <dbReference type="Proteomes" id="UP001057402"/>
    </source>
</evidence>
<name>A0ACB9LLP9_9MYRT</name>
<protein>
    <submittedName>
        <fullName evidence="1">Uncharacterized protein</fullName>
    </submittedName>
</protein>